<dbReference type="PANTHER" id="PTHR11839:SF18">
    <property type="entry name" value="NUDIX HYDROLASE DOMAIN-CONTAINING PROTEIN"/>
    <property type="match status" value="1"/>
</dbReference>
<comment type="cofactor">
    <cofactor evidence="1">
        <name>Mg(2+)</name>
        <dbReference type="ChEBI" id="CHEBI:18420"/>
    </cofactor>
</comment>
<evidence type="ECO:0000313" key="4">
    <source>
        <dbReference type="EMBL" id="SEK77255.1"/>
    </source>
</evidence>
<organism evidence="4 5">
    <name type="scientific">Pseudobutyrivibrio ruminis</name>
    <dbReference type="NCBI Taxonomy" id="46206"/>
    <lineage>
        <taxon>Bacteria</taxon>
        <taxon>Bacillati</taxon>
        <taxon>Bacillota</taxon>
        <taxon>Clostridia</taxon>
        <taxon>Lachnospirales</taxon>
        <taxon>Lachnospiraceae</taxon>
        <taxon>Pseudobutyrivibrio</taxon>
    </lineage>
</organism>
<dbReference type="PANTHER" id="PTHR11839">
    <property type="entry name" value="UDP/ADP-SUGAR PYROPHOSPHATASE"/>
    <property type="match status" value="1"/>
</dbReference>
<dbReference type="CDD" id="cd03424">
    <property type="entry name" value="NUDIX_ADPRase_Nudt5_UGPPase_Nudt14"/>
    <property type="match status" value="1"/>
</dbReference>
<protein>
    <submittedName>
        <fullName evidence="4">ADP-ribose pyrophosphatase</fullName>
    </submittedName>
</protein>
<evidence type="ECO:0000256" key="2">
    <source>
        <dbReference type="ARBA" id="ARBA00022801"/>
    </source>
</evidence>
<accession>A0A1H7JUP3</accession>
<dbReference type="InterPro" id="IPR000086">
    <property type="entry name" value="NUDIX_hydrolase_dom"/>
</dbReference>
<gene>
    <name evidence="4" type="ORF">SAMN02910377_01791</name>
</gene>
<dbReference type="GO" id="GO:0006753">
    <property type="term" value="P:nucleoside phosphate metabolic process"/>
    <property type="evidence" value="ECO:0007669"/>
    <property type="project" value="TreeGrafter"/>
</dbReference>
<dbReference type="EMBL" id="FNZX01000010">
    <property type="protein sequence ID" value="SEK77255.1"/>
    <property type="molecule type" value="Genomic_DNA"/>
</dbReference>
<keyword evidence="2" id="KW-0378">Hydrolase</keyword>
<keyword evidence="5" id="KW-1185">Reference proteome</keyword>
<dbReference type="Pfam" id="PF00293">
    <property type="entry name" value="NUDIX"/>
    <property type="match status" value="1"/>
</dbReference>
<proteinExistence type="predicted"/>
<dbReference type="AlphaFoldDB" id="A0A1H7JUP3"/>
<dbReference type="GO" id="GO:0016787">
    <property type="term" value="F:hydrolase activity"/>
    <property type="evidence" value="ECO:0007669"/>
    <property type="project" value="UniProtKB-KW"/>
</dbReference>
<dbReference type="PROSITE" id="PS51462">
    <property type="entry name" value="NUDIX"/>
    <property type="match status" value="1"/>
</dbReference>
<dbReference type="RefSeq" id="WP_074791158.1">
    <property type="nucleotide sequence ID" value="NZ_FNZX01000010.1"/>
</dbReference>
<dbReference type="InterPro" id="IPR015797">
    <property type="entry name" value="NUDIX_hydrolase-like_dom_sf"/>
</dbReference>
<evidence type="ECO:0000313" key="5">
    <source>
        <dbReference type="Proteomes" id="UP000182321"/>
    </source>
</evidence>
<feature type="domain" description="Nudix hydrolase" evidence="3">
    <location>
        <begin position="45"/>
        <end position="188"/>
    </location>
</feature>
<reference evidence="5" key="1">
    <citation type="submission" date="2016-10" db="EMBL/GenBank/DDBJ databases">
        <authorList>
            <person name="Varghese N."/>
        </authorList>
    </citation>
    <scope>NUCLEOTIDE SEQUENCE [LARGE SCALE GENOMIC DNA]</scope>
    <source>
        <strain evidence="5">ACV-9</strain>
    </source>
</reference>
<evidence type="ECO:0000256" key="1">
    <source>
        <dbReference type="ARBA" id="ARBA00001946"/>
    </source>
</evidence>
<evidence type="ECO:0000259" key="3">
    <source>
        <dbReference type="PROSITE" id="PS51462"/>
    </source>
</evidence>
<dbReference type="Gene3D" id="3.90.79.10">
    <property type="entry name" value="Nucleoside Triphosphate Pyrophosphohydrolase"/>
    <property type="match status" value="1"/>
</dbReference>
<name>A0A1H7JUP3_9FIRM</name>
<dbReference type="Proteomes" id="UP000182321">
    <property type="component" value="Unassembled WGS sequence"/>
</dbReference>
<dbReference type="SUPFAM" id="SSF55811">
    <property type="entry name" value="Nudix"/>
    <property type="match status" value="1"/>
</dbReference>
<sequence>MNENEKLQWEEVSCEHIVNDEWIDFRKSRYRFPDGREFEPYYSYSRRDYVVIVATDEDGNYICVRQYRHGIKRVTTEFCAGGIERTDGKEYGNRQDAESTEDALAAAKRELMEETGYESDDWKFLLTVPSNATMADNYAYIYVANNCRKVSGQNLDETEVLNVHLYNRAQIDEMIASGEFPQANHILALLLADKEENK</sequence>
<dbReference type="GO" id="GO:0019693">
    <property type="term" value="P:ribose phosphate metabolic process"/>
    <property type="evidence" value="ECO:0007669"/>
    <property type="project" value="TreeGrafter"/>
</dbReference>